<dbReference type="InterPro" id="IPR009056">
    <property type="entry name" value="Cyt_c-like_dom"/>
</dbReference>
<comment type="caution">
    <text evidence="7">The sequence shown here is derived from an EMBL/GenBank/DDBJ whole genome shotgun (WGS) entry which is preliminary data.</text>
</comment>
<dbReference type="EMBL" id="JANIGO010000001">
    <property type="protein sequence ID" value="MCQ8895449.1"/>
    <property type="molecule type" value="Genomic_DNA"/>
</dbReference>
<protein>
    <recommendedName>
        <fullName evidence="6">Cytochrome c domain-containing protein</fullName>
    </recommendedName>
</protein>
<dbReference type="SUPFAM" id="SSF46626">
    <property type="entry name" value="Cytochrome c"/>
    <property type="match status" value="1"/>
</dbReference>
<name>A0ABT1WGA6_9BURK</name>
<keyword evidence="1 4" id="KW-0349">Heme</keyword>
<keyword evidence="8" id="KW-1185">Reference proteome</keyword>
<dbReference type="PROSITE" id="PS51007">
    <property type="entry name" value="CYTC"/>
    <property type="match status" value="1"/>
</dbReference>
<reference evidence="7 8" key="1">
    <citation type="submission" date="2022-07" db="EMBL/GenBank/DDBJ databases">
        <authorList>
            <person name="Xamxidin M."/>
            <person name="Wu M."/>
        </authorList>
    </citation>
    <scope>NUCLEOTIDE SEQUENCE [LARGE SCALE GENOMIC DNA]</scope>
    <source>
        <strain evidence="7 8">NBRC 111650</strain>
    </source>
</reference>
<evidence type="ECO:0000256" key="5">
    <source>
        <dbReference type="SAM" id="SignalP"/>
    </source>
</evidence>
<dbReference type="Gene3D" id="1.10.760.10">
    <property type="entry name" value="Cytochrome c-like domain"/>
    <property type="match status" value="1"/>
</dbReference>
<keyword evidence="3 4" id="KW-0408">Iron</keyword>
<evidence type="ECO:0000256" key="4">
    <source>
        <dbReference type="PROSITE-ProRule" id="PRU00433"/>
    </source>
</evidence>
<feature type="signal peptide" evidence="5">
    <location>
        <begin position="1"/>
        <end position="29"/>
    </location>
</feature>
<accession>A0ABT1WGA6</accession>
<keyword evidence="2 4" id="KW-0479">Metal-binding</keyword>
<keyword evidence="5" id="KW-0732">Signal</keyword>
<evidence type="ECO:0000256" key="2">
    <source>
        <dbReference type="ARBA" id="ARBA00022723"/>
    </source>
</evidence>
<evidence type="ECO:0000313" key="8">
    <source>
        <dbReference type="Proteomes" id="UP001204142"/>
    </source>
</evidence>
<organism evidence="7 8">
    <name type="scientific">Limnobacter humi</name>
    <dbReference type="NCBI Taxonomy" id="1778671"/>
    <lineage>
        <taxon>Bacteria</taxon>
        <taxon>Pseudomonadati</taxon>
        <taxon>Pseudomonadota</taxon>
        <taxon>Betaproteobacteria</taxon>
        <taxon>Burkholderiales</taxon>
        <taxon>Burkholderiaceae</taxon>
        <taxon>Limnobacter</taxon>
    </lineage>
</organism>
<feature type="chain" id="PRO_5047293567" description="Cytochrome c domain-containing protein" evidence="5">
    <location>
        <begin position="30"/>
        <end position="823"/>
    </location>
</feature>
<feature type="domain" description="Cytochrome c" evidence="6">
    <location>
        <begin position="275"/>
        <end position="496"/>
    </location>
</feature>
<dbReference type="InterPro" id="IPR036909">
    <property type="entry name" value="Cyt_c-like_dom_sf"/>
</dbReference>
<evidence type="ECO:0000256" key="1">
    <source>
        <dbReference type="ARBA" id="ARBA00022617"/>
    </source>
</evidence>
<evidence type="ECO:0000259" key="6">
    <source>
        <dbReference type="PROSITE" id="PS51007"/>
    </source>
</evidence>
<proteinExistence type="predicted"/>
<sequence>MRLVSSGFIPGFAAATLLAALVWAPVTQAQTAASTAAPKIEKKTGLVDVSKEYWPEAGKYPVPNTPYQHTLRSVSLEDLAKRNVLPLGIYQGTPQLNANKDWYEKNFYATLAAKKVWNPGTGPKTHEFQGPITWKYEPIPQLPPPPCDQPQPTGYDAEGCRYVNTLFKDVEAKDPAKAKQLREQVRRGRDVWFKGTFGNQDEPYLHFARAAGGQNKIWYPWLDTRERKHRFTKYGLVNDPDCTEGDASTNWWDKCPDPHSSGVLGYRRYYADPVKDDKTGKVVFDPQTSPYRKDELQKNMRYVVGHPCVQCHVGIDPTNPPKDPNQPRWENLSATIGNQHIVQPLMFFQGTDHDAVVRQVLKAGRPGTIDTSLVANDFQNNPGTQNNIMDFQNRRVFEHVMKDPVTGEIKKGLTQHVLKGGEDSVGDRLALIRVYVNIGMCTEECWAPNFPTPGKLFGKKASQSPFSIKQCAAECEPWNYADAKMEDLAAFLITGGPTYLGNAKDVDGSAGLKYVDFSKVPQGRKVFARECASCHSSKVAPENIRRDKAALERFYDGHVFGSEQFWKYEFTDEERNSAKFVAQYMAKDDKGNLRPKQFAKDGVFGQDWLGNDELTPFHEIGTNMCRALHDNHNKGHIWEEFSSETYKQRKSPGKVDVTLNRMVPGLGGTKVGEREITGGPGYLRNISLLSVWATAPFLHNNAIGEMPVQKDGTPDATVAGRIKAFEQSFDELMMSDDPKVKPSRPVKISTTDTDIKLALQEDQGGLVKLPVKKGTEIGKFTSSDPHHPLTQKCDDLVENKGHQFGVSLSKDEKRALREFLKLM</sequence>
<evidence type="ECO:0000313" key="7">
    <source>
        <dbReference type="EMBL" id="MCQ8895449.1"/>
    </source>
</evidence>
<gene>
    <name evidence="7" type="ORF">NQT62_03220</name>
</gene>
<dbReference type="RefSeq" id="WP_256763128.1">
    <property type="nucleotide sequence ID" value="NZ_JANIGO010000001.1"/>
</dbReference>
<dbReference type="Proteomes" id="UP001204142">
    <property type="component" value="Unassembled WGS sequence"/>
</dbReference>
<evidence type="ECO:0000256" key="3">
    <source>
        <dbReference type="ARBA" id="ARBA00023004"/>
    </source>
</evidence>